<feature type="compositionally biased region" description="Low complexity" evidence="3">
    <location>
        <begin position="133"/>
        <end position="160"/>
    </location>
</feature>
<dbReference type="Proteomes" id="UP000077202">
    <property type="component" value="Unassembled WGS sequence"/>
</dbReference>
<dbReference type="EMBL" id="LVLJ01001217">
    <property type="protein sequence ID" value="OAE30930.1"/>
    <property type="molecule type" value="Genomic_DNA"/>
</dbReference>
<evidence type="ECO:0000256" key="3">
    <source>
        <dbReference type="SAM" id="MobiDB-lite"/>
    </source>
</evidence>
<feature type="compositionally biased region" description="Low complexity" evidence="3">
    <location>
        <begin position="234"/>
        <end position="261"/>
    </location>
</feature>
<feature type="region of interest" description="Disordered" evidence="3">
    <location>
        <begin position="234"/>
        <end position="268"/>
    </location>
</feature>
<proteinExistence type="predicted"/>
<feature type="compositionally biased region" description="Low complexity" evidence="3">
    <location>
        <begin position="318"/>
        <end position="329"/>
    </location>
</feature>
<dbReference type="PANTHER" id="PTHR31636">
    <property type="entry name" value="OSJNBA0084A10.13 PROTEIN-RELATED"/>
    <property type="match status" value="1"/>
</dbReference>
<sequence length="604" mass="64756">MPPFANELDAISRDVQHQQHQQQQEDLEHADGVVLEREFPKYTIFFKINEPHKEEVAHCEQMVEVLQTAQILHGIRSESIGKLTRADISVWNPWSSAVAMGSSQDLLPGFEARSSEENHGAEDEDDEDDDEAQAQAQAQGDRQQLGSLLSGPLSPAAQAPGRKRSLCSMLESDDWLRSCTTSSESDPAASGGSGGGGEELDHESSDGPNKLAKTDQFQSFDRKIDRDLLSLSLPNSTTLSESSTTSSSRGSDAQQQAQAPLDDLDDPAFRSAPLLSLVTDGSSCPDRLAPAQARPAGAGGTSIRSFADAAAVRLTLSSSPSPSLSLSGGPRHEGKNGTRGPLHPLGGLDASRLNEHSLLMLDSDTGLEAHGLQLVNLLLKCADAAAKDNAELAAGILGELYQGASLYGDSMQRVAAYFAEGLAARIVSRDSAMYSSLMLRPSTGDYLSAFTTLYKVAPYFQFAHFTANQAILEAVEGRSAVHVVDLDIMQGFQWPSLIQALASRPGGPPHLRITGVGKHGDILHETGRRLASFAQSFDVSFEFQCLVAEKLECLAPEAFAPRAGEATAVNSILQLHRLLNPTSGEKLHAFVRSLCRDLHPTRSA</sequence>
<organism evidence="4 5">
    <name type="scientific">Marchantia polymorpha subsp. ruderalis</name>
    <dbReference type="NCBI Taxonomy" id="1480154"/>
    <lineage>
        <taxon>Eukaryota</taxon>
        <taxon>Viridiplantae</taxon>
        <taxon>Streptophyta</taxon>
        <taxon>Embryophyta</taxon>
        <taxon>Marchantiophyta</taxon>
        <taxon>Marchantiopsida</taxon>
        <taxon>Marchantiidae</taxon>
        <taxon>Marchantiales</taxon>
        <taxon>Marchantiaceae</taxon>
        <taxon>Marchantia</taxon>
    </lineage>
</organism>
<reference evidence="4" key="1">
    <citation type="submission" date="2016-03" db="EMBL/GenBank/DDBJ databases">
        <title>Mechanisms controlling the formation of the plant cell surface in tip-growing cells are functionally conserved among land plants.</title>
        <authorList>
            <person name="Honkanen S."/>
            <person name="Jones V.A."/>
            <person name="Morieri G."/>
            <person name="Champion C."/>
            <person name="Hetherington A.J."/>
            <person name="Kelly S."/>
            <person name="Saint-Marcoux D."/>
            <person name="Proust H."/>
            <person name="Prescott H."/>
            <person name="Dolan L."/>
        </authorList>
    </citation>
    <scope>NUCLEOTIDE SEQUENCE [LARGE SCALE GENOMIC DNA]</scope>
    <source>
        <tissue evidence="4">Whole gametophyte</tissue>
    </source>
</reference>
<evidence type="ECO:0000313" key="4">
    <source>
        <dbReference type="EMBL" id="OAE30930.1"/>
    </source>
</evidence>
<keyword evidence="5" id="KW-1185">Reference proteome</keyword>
<evidence type="ECO:0000313" key="5">
    <source>
        <dbReference type="Proteomes" id="UP000077202"/>
    </source>
</evidence>
<dbReference type="InterPro" id="IPR005202">
    <property type="entry name" value="TF_GRAS"/>
</dbReference>
<dbReference type="PROSITE" id="PS50985">
    <property type="entry name" value="GRAS"/>
    <property type="match status" value="1"/>
</dbReference>
<feature type="compositionally biased region" description="Acidic residues" evidence="3">
    <location>
        <begin position="122"/>
        <end position="132"/>
    </location>
</feature>
<feature type="region of interest" description="Disordered" evidence="3">
    <location>
        <begin position="318"/>
        <end position="347"/>
    </location>
</feature>
<dbReference type="Pfam" id="PF03514">
    <property type="entry name" value="GRAS"/>
    <property type="match status" value="1"/>
</dbReference>
<feature type="region of interest" description="Disordered" evidence="3">
    <location>
        <begin position="113"/>
        <end position="164"/>
    </location>
</feature>
<name>A0A176WCM4_MARPO</name>
<evidence type="ECO:0000256" key="2">
    <source>
        <dbReference type="ARBA" id="ARBA00023163"/>
    </source>
</evidence>
<keyword evidence="2" id="KW-0804">Transcription</keyword>
<comment type="caution">
    <text evidence="4">The sequence shown here is derived from an EMBL/GenBank/DDBJ whole genome shotgun (WGS) entry which is preliminary data.</text>
</comment>
<feature type="region of interest" description="Disordered" evidence="3">
    <location>
        <begin position="178"/>
        <end position="218"/>
    </location>
</feature>
<evidence type="ECO:0000256" key="1">
    <source>
        <dbReference type="ARBA" id="ARBA00023015"/>
    </source>
</evidence>
<gene>
    <name evidence="4" type="ORF">AXG93_885s1100</name>
</gene>
<keyword evidence="1" id="KW-0805">Transcription regulation</keyword>
<accession>A0A176WCM4</accession>
<feature type="region of interest" description="Disordered" evidence="3">
    <location>
        <begin position="280"/>
        <end position="300"/>
    </location>
</feature>
<protein>
    <submittedName>
        <fullName evidence="4">Uncharacterized protein</fullName>
    </submittedName>
</protein>
<dbReference type="AlphaFoldDB" id="A0A176WCM4"/>